<name>A0A3M6TRK3_POCDA</name>
<dbReference type="PANTHER" id="PTHR22906:SF43">
    <property type="entry name" value="PROPERDIN"/>
    <property type="match status" value="1"/>
</dbReference>
<dbReference type="AlphaFoldDB" id="A0A3M6TRK3"/>
<dbReference type="InterPro" id="IPR000884">
    <property type="entry name" value="TSP1_rpt"/>
</dbReference>
<sequence>MCSRRFLPTLGLSVVLCCVAFGGYYSFLKATIDGGYTEWSVWSNCSKDCGEGFQTRYRNCAQPPPGRYGKDCYRFGPNNDKKPCFLKICPIDGKFSEWSSFSACDRSCGGGKQFRTRQCNNPPAVFEGKPCEGPPRQEQPCNTHECPIDGGYTQWSEYGPCSVTCGEGVKTRRRTCSNPPPSKGGKPCTDPAEEYTQCGGPCPVDGGYTEWTEYGPCSVTCGKGTRIRTRTCTNPRPSDGGKSCDEPSSEYIACDEGACPAIQKPEETQRGDQLAPQPDRQAPA</sequence>
<evidence type="ECO:0000313" key="7">
    <source>
        <dbReference type="EMBL" id="RMX44043.1"/>
    </source>
</evidence>
<evidence type="ECO:0000256" key="3">
    <source>
        <dbReference type="ARBA" id="ARBA00022729"/>
    </source>
</evidence>
<organism evidence="7 8">
    <name type="scientific">Pocillopora damicornis</name>
    <name type="common">Cauliflower coral</name>
    <name type="synonym">Millepora damicornis</name>
    <dbReference type="NCBI Taxonomy" id="46731"/>
    <lineage>
        <taxon>Eukaryota</taxon>
        <taxon>Metazoa</taxon>
        <taxon>Cnidaria</taxon>
        <taxon>Anthozoa</taxon>
        <taxon>Hexacorallia</taxon>
        <taxon>Scleractinia</taxon>
        <taxon>Astrocoeniina</taxon>
        <taxon>Pocilloporidae</taxon>
        <taxon>Pocillopora</taxon>
    </lineage>
</organism>
<keyword evidence="3" id="KW-0732">Signal</keyword>
<dbReference type="SUPFAM" id="SSF82895">
    <property type="entry name" value="TSP-1 type 1 repeat"/>
    <property type="match status" value="4"/>
</dbReference>
<keyword evidence="5" id="KW-1015">Disulfide bond</keyword>
<gene>
    <name evidence="7" type="ORF">pdam_00019799</name>
</gene>
<dbReference type="InterPro" id="IPR052065">
    <property type="entry name" value="Compl_asym_regulator"/>
</dbReference>
<evidence type="ECO:0000256" key="1">
    <source>
        <dbReference type="ARBA" id="ARBA00004613"/>
    </source>
</evidence>
<feature type="region of interest" description="Disordered" evidence="6">
    <location>
        <begin position="265"/>
        <end position="284"/>
    </location>
</feature>
<keyword evidence="4" id="KW-0677">Repeat</keyword>
<protein>
    <submittedName>
        <fullName evidence="7">Uncharacterized protein</fullName>
    </submittedName>
</protein>
<keyword evidence="8" id="KW-1185">Reference proteome</keyword>
<evidence type="ECO:0000313" key="8">
    <source>
        <dbReference type="Proteomes" id="UP000275408"/>
    </source>
</evidence>
<dbReference type="STRING" id="46731.A0A3M6TRK3"/>
<dbReference type="InterPro" id="IPR036383">
    <property type="entry name" value="TSP1_rpt_sf"/>
</dbReference>
<evidence type="ECO:0000256" key="4">
    <source>
        <dbReference type="ARBA" id="ARBA00022737"/>
    </source>
</evidence>
<evidence type="ECO:0000256" key="6">
    <source>
        <dbReference type="SAM" id="MobiDB-lite"/>
    </source>
</evidence>
<dbReference type="PROSITE" id="PS50092">
    <property type="entry name" value="TSP1"/>
    <property type="match status" value="4"/>
</dbReference>
<dbReference type="OMA" id="QPCNTHE"/>
<proteinExistence type="predicted"/>
<reference evidence="7 8" key="1">
    <citation type="journal article" date="2018" name="Sci. Rep.">
        <title>Comparative analysis of the Pocillopora damicornis genome highlights role of immune system in coral evolution.</title>
        <authorList>
            <person name="Cunning R."/>
            <person name="Bay R.A."/>
            <person name="Gillette P."/>
            <person name="Baker A.C."/>
            <person name="Traylor-Knowles N."/>
        </authorList>
    </citation>
    <scope>NUCLEOTIDE SEQUENCE [LARGE SCALE GENOMIC DNA]</scope>
    <source>
        <strain evidence="7">RSMAS</strain>
        <tissue evidence="7">Whole animal</tissue>
    </source>
</reference>
<dbReference type="PRINTS" id="PR01705">
    <property type="entry name" value="TSP1REPEAT"/>
</dbReference>
<accession>A0A3M6TRK3</accession>
<dbReference type="EMBL" id="RCHS01003069">
    <property type="protein sequence ID" value="RMX44043.1"/>
    <property type="molecule type" value="Genomic_DNA"/>
</dbReference>
<dbReference type="FunFam" id="2.20.100.10:FF:000001">
    <property type="entry name" value="semaphorin-5A isoform X1"/>
    <property type="match status" value="3"/>
</dbReference>
<evidence type="ECO:0000256" key="5">
    <source>
        <dbReference type="ARBA" id="ARBA00023157"/>
    </source>
</evidence>
<dbReference type="OrthoDB" id="5945011at2759"/>
<dbReference type="Proteomes" id="UP000275408">
    <property type="component" value="Unassembled WGS sequence"/>
</dbReference>
<keyword evidence="2" id="KW-0964">Secreted</keyword>
<dbReference type="FunFam" id="2.20.100.10:FF:000002">
    <property type="entry name" value="Unc-5 netrin receptor C"/>
    <property type="match status" value="1"/>
</dbReference>
<dbReference type="SMART" id="SM00209">
    <property type="entry name" value="TSP1"/>
    <property type="match status" value="4"/>
</dbReference>
<comment type="caution">
    <text evidence="7">The sequence shown here is derived from an EMBL/GenBank/DDBJ whole genome shotgun (WGS) entry which is preliminary data.</text>
</comment>
<dbReference type="Gene3D" id="2.20.100.10">
    <property type="entry name" value="Thrombospondin type-1 (TSP1) repeat"/>
    <property type="match status" value="4"/>
</dbReference>
<dbReference type="PANTHER" id="PTHR22906">
    <property type="entry name" value="PROPERDIN"/>
    <property type="match status" value="1"/>
</dbReference>
<evidence type="ECO:0000256" key="2">
    <source>
        <dbReference type="ARBA" id="ARBA00022525"/>
    </source>
</evidence>
<dbReference type="Pfam" id="PF00090">
    <property type="entry name" value="TSP_1"/>
    <property type="match status" value="4"/>
</dbReference>
<comment type="subcellular location">
    <subcellularLocation>
        <location evidence="1">Secreted</location>
    </subcellularLocation>
</comment>